<evidence type="ECO:0000313" key="3">
    <source>
        <dbReference type="Proteomes" id="UP000000683"/>
    </source>
</evidence>
<name>F5Z5L9_ALTNA</name>
<reference evidence="2 3" key="1">
    <citation type="journal article" date="2011" name="J. Bacteriol.">
        <title>Complete genome sequence of the polycyclic aromatic hydrocarbon-degrading bacterium Alteromonas sp. strain SN2.</title>
        <authorList>
            <person name="Jin H.M."/>
            <person name="Jeong H."/>
            <person name="Moon E.J."/>
            <person name="Math R.K."/>
            <person name="Lee K."/>
            <person name="Kim H.J."/>
            <person name="Jeon C.O."/>
            <person name="Oh T.K."/>
            <person name="Kim J.F."/>
        </authorList>
    </citation>
    <scope>NUCLEOTIDE SEQUENCE [LARGE SCALE GENOMIC DNA]</scope>
    <source>
        <strain evidence="3">JCM 17741 / KACC 18427 / KCTC 11700BP / SN2</strain>
    </source>
</reference>
<organism evidence="2 3">
    <name type="scientific">Alteromonas naphthalenivorans</name>
    <dbReference type="NCBI Taxonomy" id="715451"/>
    <lineage>
        <taxon>Bacteria</taxon>
        <taxon>Pseudomonadati</taxon>
        <taxon>Pseudomonadota</taxon>
        <taxon>Gammaproteobacteria</taxon>
        <taxon>Alteromonadales</taxon>
        <taxon>Alteromonadaceae</taxon>
        <taxon>Alteromonas/Salinimonas group</taxon>
        <taxon>Alteromonas</taxon>
    </lineage>
</organism>
<dbReference type="InterPro" id="IPR014914">
    <property type="entry name" value="RES_dom"/>
</dbReference>
<proteinExistence type="predicted"/>
<dbReference type="RefSeq" id="WP_013785943.1">
    <property type="nucleotide sequence ID" value="NC_015554.1"/>
</dbReference>
<dbReference type="eggNOG" id="COG5654">
    <property type="taxonomic scope" value="Bacteria"/>
</dbReference>
<sequence length="154" mass="17552">MSQLHLYRIVKKKWAHTAFDGEGALRHGGRWNSAGRACIYTASSESLAVLEVLVHLEDDDCLEHYRLFRLSVDESKVLNLSTLPDNWREYPAPKETSNIGDQWLASQASCVLRVPSCIVPREHNFLINPSHPDIDELLSNVEELPVNFDPRLME</sequence>
<evidence type="ECO:0000313" key="2">
    <source>
        <dbReference type="EMBL" id="AEF05024.1"/>
    </source>
</evidence>
<accession>F5Z5L9</accession>
<dbReference type="OrthoDB" id="9789501at2"/>
<evidence type="ECO:0000259" key="1">
    <source>
        <dbReference type="SMART" id="SM00953"/>
    </source>
</evidence>
<dbReference type="SMART" id="SM00953">
    <property type="entry name" value="RES"/>
    <property type="match status" value="1"/>
</dbReference>
<dbReference type="KEGG" id="alt:ambt_17610"/>
<dbReference type="AlphaFoldDB" id="F5Z5L9"/>
<keyword evidence="3" id="KW-1185">Reference proteome</keyword>
<protein>
    <submittedName>
        <fullName evidence="2">RES domain-containing protein</fullName>
    </submittedName>
</protein>
<dbReference type="HOGENOM" id="CLU_133611_0_1_6"/>
<gene>
    <name evidence="2" type="ordered locus">ambt_17610</name>
</gene>
<dbReference type="Pfam" id="PF08808">
    <property type="entry name" value="RES"/>
    <property type="match status" value="1"/>
</dbReference>
<dbReference type="EMBL" id="CP002339">
    <property type="protein sequence ID" value="AEF05024.1"/>
    <property type="molecule type" value="Genomic_DNA"/>
</dbReference>
<feature type="domain" description="RES" evidence="1">
    <location>
        <begin position="18"/>
        <end position="141"/>
    </location>
</feature>
<dbReference type="Proteomes" id="UP000000683">
    <property type="component" value="Chromosome"/>
</dbReference>